<sequence length="212" mass="23714">MIKKYNAYYNKFVVNLNKLDFLPLFAIRLYLAPVFIMAGLTKYRSFDDTAQWFGNADWGLGLPFASFWVAMVIVAELIGGVALLLGVATRFFGVLLAITMAVAMLLVHLKNGWHAITPTDPATNIAQLFGGLGQVSLDNSIQASERLNKAREILQTHGNYDWLTETGNFVVLNNGIEFGMTYFIMLIVLIIYGAGRYISMDFWINKSLPTLK</sequence>
<dbReference type="OrthoDB" id="346004at2"/>
<dbReference type="InterPro" id="IPR051907">
    <property type="entry name" value="DoxX-like_oxidoreductase"/>
</dbReference>
<name>A0A066UG12_9GAMM</name>
<comment type="subcellular location">
    <subcellularLocation>
        <location evidence="1">Cell membrane</location>
        <topology evidence="1">Multi-pass membrane protein</topology>
    </subcellularLocation>
</comment>
<dbReference type="eggNOG" id="COG2259">
    <property type="taxonomic scope" value="Bacteria"/>
</dbReference>
<comment type="caution">
    <text evidence="8">The sequence shown here is derived from an EMBL/GenBank/DDBJ whole genome shotgun (WGS) entry which is preliminary data.</text>
</comment>
<evidence type="ECO:0000256" key="2">
    <source>
        <dbReference type="ARBA" id="ARBA00006679"/>
    </source>
</evidence>
<dbReference type="EMBL" id="AOMT01000026">
    <property type="protein sequence ID" value="KDN24812.1"/>
    <property type="molecule type" value="Genomic_DNA"/>
</dbReference>
<evidence type="ECO:0000313" key="8">
    <source>
        <dbReference type="EMBL" id="KDN24812.1"/>
    </source>
</evidence>
<dbReference type="AlphaFoldDB" id="A0A066UG12"/>
<feature type="transmembrane region" description="Helical" evidence="7">
    <location>
        <begin position="179"/>
        <end position="198"/>
    </location>
</feature>
<evidence type="ECO:0000256" key="3">
    <source>
        <dbReference type="ARBA" id="ARBA00022475"/>
    </source>
</evidence>
<reference evidence="8 9" key="1">
    <citation type="journal article" date="2014" name="Genome Announc.">
        <title>Draft Genome Sequence of Moraxella bovoculi Strain 237T (ATCC BAA-1259T) Isolated from a Calf with Infectious Bovine Keratoconjunctivitis.</title>
        <authorList>
            <person name="Calcutt M.J."/>
            <person name="Foecking M.F."/>
            <person name="Martin N.T."/>
            <person name="Mhlanga-Mutangadura T."/>
            <person name="Reilly T.J."/>
        </authorList>
    </citation>
    <scope>NUCLEOTIDE SEQUENCE [LARGE SCALE GENOMIC DNA]</scope>
    <source>
        <strain evidence="8 9">237</strain>
    </source>
</reference>
<feature type="transmembrane region" description="Helical" evidence="7">
    <location>
        <begin position="60"/>
        <end position="84"/>
    </location>
</feature>
<feature type="transmembrane region" description="Helical" evidence="7">
    <location>
        <begin position="91"/>
        <end position="109"/>
    </location>
</feature>
<evidence type="ECO:0000256" key="1">
    <source>
        <dbReference type="ARBA" id="ARBA00004651"/>
    </source>
</evidence>
<dbReference type="InterPro" id="IPR032808">
    <property type="entry name" value="DoxX"/>
</dbReference>
<accession>A0A066UG12</accession>
<evidence type="ECO:0008006" key="10">
    <source>
        <dbReference type="Google" id="ProtNLM"/>
    </source>
</evidence>
<comment type="similarity">
    <text evidence="2">Belongs to the DoxX family.</text>
</comment>
<dbReference type="Proteomes" id="UP000035860">
    <property type="component" value="Unassembled WGS sequence"/>
</dbReference>
<keyword evidence="6 7" id="KW-0472">Membrane</keyword>
<dbReference type="PANTHER" id="PTHR33452:SF19">
    <property type="entry name" value="DOXX FAMILY PROTEIN"/>
    <property type="match status" value="1"/>
</dbReference>
<keyword evidence="9" id="KW-1185">Reference proteome</keyword>
<feature type="transmembrane region" description="Helical" evidence="7">
    <location>
        <begin position="21"/>
        <end position="40"/>
    </location>
</feature>
<dbReference type="GO" id="GO:0005886">
    <property type="term" value="C:plasma membrane"/>
    <property type="evidence" value="ECO:0007669"/>
    <property type="project" value="UniProtKB-SubCell"/>
</dbReference>
<organism evidence="8 9">
    <name type="scientific">Moraxella bovoculi 237</name>
    <dbReference type="NCBI Taxonomy" id="743974"/>
    <lineage>
        <taxon>Bacteria</taxon>
        <taxon>Pseudomonadati</taxon>
        <taxon>Pseudomonadota</taxon>
        <taxon>Gammaproteobacteria</taxon>
        <taxon>Moraxellales</taxon>
        <taxon>Moraxellaceae</taxon>
        <taxon>Moraxella</taxon>
    </lineage>
</organism>
<proteinExistence type="inferred from homology"/>
<evidence type="ECO:0000256" key="4">
    <source>
        <dbReference type="ARBA" id="ARBA00022692"/>
    </source>
</evidence>
<evidence type="ECO:0000256" key="6">
    <source>
        <dbReference type="ARBA" id="ARBA00023136"/>
    </source>
</evidence>
<keyword evidence="3" id="KW-1003">Cell membrane</keyword>
<evidence type="ECO:0000313" key="9">
    <source>
        <dbReference type="Proteomes" id="UP000035860"/>
    </source>
</evidence>
<protein>
    <recommendedName>
        <fullName evidence="10">DoxX family protein</fullName>
    </recommendedName>
</protein>
<dbReference type="PANTHER" id="PTHR33452">
    <property type="entry name" value="OXIDOREDUCTASE CATD-RELATED"/>
    <property type="match status" value="1"/>
</dbReference>
<evidence type="ECO:0000256" key="5">
    <source>
        <dbReference type="ARBA" id="ARBA00022989"/>
    </source>
</evidence>
<gene>
    <name evidence="8" type="ORF">MBO_07613</name>
</gene>
<evidence type="ECO:0000256" key="7">
    <source>
        <dbReference type="SAM" id="Phobius"/>
    </source>
</evidence>
<dbReference type="RefSeq" id="WP_036366337.1">
    <property type="nucleotide sequence ID" value="NZ_AOMT01000026.1"/>
</dbReference>
<dbReference type="Pfam" id="PF07681">
    <property type="entry name" value="DoxX"/>
    <property type="match status" value="1"/>
</dbReference>
<keyword evidence="4 7" id="KW-0812">Transmembrane</keyword>
<keyword evidence="5 7" id="KW-1133">Transmembrane helix</keyword>